<dbReference type="Proteomes" id="UP000266673">
    <property type="component" value="Unassembled WGS sequence"/>
</dbReference>
<comment type="caution">
    <text evidence="2">The sequence shown here is derived from an EMBL/GenBank/DDBJ whole genome shotgun (WGS) entry which is preliminary data.</text>
</comment>
<sequence length="97" mass="11505">MNLLAGGKNKLYLFFKIIDLKNMHLTNILKNASVKLLALCKYKLITFIFKIIFVILNIQYIQQIFLQMLSNFIIFIFKIIIDFNYLSNKYFENALSN</sequence>
<evidence type="ECO:0000313" key="2">
    <source>
        <dbReference type="EMBL" id="RIB19747.1"/>
    </source>
</evidence>
<reference evidence="2 3" key="1">
    <citation type="submission" date="2018-06" db="EMBL/GenBank/DDBJ databases">
        <title>Comparative genomics reveals the genomic features of Rhizophagus irregularis, R. cerebriforme, R. diaphanum and Gigaspora rosea, and their symbiotic lifestyle signature.</title>
        <authorList>
            <person name="Morin E."/>
            <person name="San Clemente H."/>
            <person name="Chen E.C.H."/>
            <person name="De La Providencia I."/>
            <person name="Hainaut M."/>
            <person name="Kuo A."/>
            <person name="Kohler A."/>
            <person name="Murat C."/>
            <person name="Tang N."/>
            <person name="Roy S."/>
            <person name="Loubradou J."/>
            <person name="Henrissat B."/>
            <person name="Grigoriev I.V."/>
            <person name="Corradi N."/>
            <person name="Roux C."/>
            <person name="Martin F.M."/>
        </authorList>
    </citation>
    <scope>NUCLEOTIDE SEQUENCE [LARGE SCALE GENOMIC DNA]</scope>
    <source>
        <strain evidence="2 3">DAOM 194757</strain>
    </source>
</reference>
<evidence type="ECO:0008006" key="4">
    <source>
        <dbReference type="Google" id="ProtNLM"/>
    </source>
</evidence>
<organism evidence="2 3">
    <name type="scientific">Gigaspora rosea</name>
    <dbReference type="NCBI Taxonomy" id="44941"/>
    <lineage>
        <taxon>Eukaryota</taxon>
        <taxon>Fungi</taxon>
        <taxon>Fungi incertae sedis</taxon>
        <taxon>Mucoromycota</taxon>
        <taxon>Glomeromycotina</taxon>
        <taxon>Glomeromycetes</taxon>
        <taxon>Diversisporales</taxon>
        <taxon>Gigasporaceae</taxon>
        <taxon>Gigaspora</taxon>
    </lineage>
</organism>
<feature type="transmembrane region" description="Helical" evidence="1">
    <location>
        <begin position="64"/>
        <end position="81"/>
    </location>
</feature>
<keyword evidence="1" id="KW-0472">Membrane</keyword>
<accession>A0A397VEJ4</accession>
<name>A0A397VEJ4_9GLOM</name>
<gene>
    <name evidence="2" type="ORF">C2G38_1243672</name>
</gene>
<evidence type="ECO:0000313" key="3">
    <source>
        <dbReference type="Proteomes" id="UP000266673"/>
    </source>
</evidence>
<proteinExistence type="predicted"/>
<keyword evidence="3" id="KW-1185">Reference proteome</keyword>
<evidence type="ECO:0000256" key="1">
    <source>
        <dbReference type="SAM" id="Phobius"/>
    </source>
</evidence>
<protein>
    <recommendedName>
        <fullName evidence="4">Transmembrane protein</fullName>
    </recommendedName>
</protein>
<dbReference type="EMBL" id="QKWP01000455">
    <property type="protein sequence ID" value="RIB19747.1"/>
    <property type="molecule type" value="Genomic_DNA"/>
</dbReference>
<keyword evidence="1" id="KW-1133">Transmembrane helix</keyword>
<feature type="transmembrane region" description="Helical" evidence="1">
    <location>
        <begin position="36"/>
        <end position="58"/>
    </location>
</feature>
<keyword evidence="1" id="KW-0812">Transmembrane</keyword>
<dbReference type="AlphaFoldDB" id="A0A397VEJ4"/>